<protein>
    <submittedName>
        <fullName evidence="1">Uncharacterized protein</fullName>
    </submittedName>
</protein>
<organism evidence="1 2">
    <name type="scientific">Phyllosticta citrichinensis</name>
    <dbReference type="NCBI Taxonomy" id="1130410"/>
    <lineage>
        <taxon>Eukaryota</taxon>
        <taxon>Fungi</taxon>
        <taxon>Dikarya</taxon>
        <taxon>Ascomycota</taxon>
        <taxon>Pezizomycotina</taxon>
        <taxon>Dothideomycetes</taxon>
        <taxon>Dothideomycetes incertae sedis</taxon>
        <taxon>Botryosphaeriales</taxon>
        <taxon>Phyllostictaceae</taxon>
        <taxon>Phyllosticta</taxon>
    </lineage>
</organism>
<accession>A0ABR1XPB3</accession>
<evidence type="ECO:0000313" key="2">
    <source>
        <dbReference type="Proteomes" id="UP001456524"/>
    </source>
</evidence>
<name>A0ABR1XPB3_9PEZI</name>
<gene>
    <name evidence="1" type="ORF">IWX90DRAFT_417043</name>
</gene>
<dbReference type="EMBL" id="JBBWUH010000007">
    <property type="protein sequence ID" value="KAK8162055.1"/>
    <property type="molecule type" value="Genomic_DNA"/>
</dbReference>
<comment type="caution">
    <text evidence="1">The sequence shown here is derived from an EMBL/GenBank/DDBJ whole genome shotgun (WGS) entry which is preliminary data.</text>
</comment>
<reference evidence="1 2" key="1">
    <citation type="journal article" date="2022" name="G3 (Bethesda)">
        <title>Enemy or ally: a genomic approach to elucidate the lifestyle of Phyllosticta citrichinaensis.</title>
        <authorList>
            <person name="Buijs V.A."/>
            <person name="Groenewald J.Z."/>
            <person name="Haridas S."/>
            <person name="LaButti K.M."/>
            <person name="Lipzen A."/>
            <person name="Martin F.M."/>
            <person name="Barry K."/>
            <person name="Grigoriev I.V."/>
            <person name="Crous P.W."/>
            <person name="Seidl M.F."/>
        </authorList>
    </citation>
    <scope>NUCLEOTIDE SEQUENCE [LARGE SCALE GENOMIC DNA]</scope>
    <source>
        <strain evidence="1 2">CBS 129764</strain>
    </source>
</reference>
<dbReference type="Proteomes" id="UP001456524">
    <property type="component" value="Unassembled WGS sequence"/>
</dbReference>
<sequence length="436" mass="48511">MADGQGEARKDMESDNGTAKELLQAMLWLTHDRAISVYFPRLKHRARNSHVNFQNSNPRSANIIVYFSTLRLCHQQSTILDPASSYHQARLYFVLSLVHHAVSTQLPPSDKPQPLPSLSLVKMFYDRGSHCFYSRGLLPVTKQSRIPVPLGSRHDPWKDWEEDFRELCNTESIVTLQPQANEGTASWEKDFDEVCGLDHHVNNVDFAPKAVGDDESDHSTALSIPVHDSFSVSTVDSCNANHGFKDSTSSMVTIVPTTFSTSERQMQQATASFLNPAPDFERDFDVSERQLGPQRNVDADIELDGFPQLPEDALGRNENTLQIESGVLLFEMKSQQGSDASESTSITSSSMASFPTDALQCTNALAKDDVLIVISNVDSASQEEDLETSNLRTAKHNRAGAVSPIFYAINPREHSNERVAAMLGLEVWRTCWSKPP</sequence>
<evidence type="ECO:0000313" key="1">
    <source>
        <dbReference type="EMBL" id="KAK8162055.1"/>
    </source>
</evidence>
<proteinExistence type="predicted"/>
<keyword evidence="2" id="KW-1185">Reference proteome</keyword>